<dbReference type="EMBL" id="CP059693">
    <property type="protein sequence ID" value="WDE09645.1"/>
    <property type="molecule type" value="Genomic_DNA"/>
</dbReference>
<reference evidence="1 2" key="1">
    <citation type="journal article" date="2022" name="Mar. Drugs">
        <title>Bioassay-Guided Fractionation Leads to the Detection of Cholic Acid Generated by the Rare Thalassomonas sp.</title>
        <authorList>
            <person name="Pheiffer F."/>
            <person name="Schneider Y.K."/>
            <person name="Hansen E.H."/>
            <person name="Andersen J.H."/>
            <person name="Isaksson J."/>
            <person name="Busche T."/>
            <person name="R C."/>
            <person name="Kalinowski J."/>
            <person name="Zyl L.V."/>
            <person name="Trindade M."/>
        </authorList>
    </citation>
    <scope>NUCLEOTIDE SEQUENCE [LARGE SCALE GENOMIC DNA]</scope>
    <source>
        <strain evidence="1 2">A5K-61T</strain>
    </source>
</reference>
<dbReference type="Proteomes" id="UP001215231">
    <property type="component" value="Chromosome"/>
</dbReference>
<protein>
    <submittedName>
        <fullName evidence="1">Uncharacterized protein</fullName>
    </submittedName>
</protein>
<proteinExistence type="predicted"/>
<dbReference type="RefSeq" id="WP_274049602.1">
    <property type="nucleotide sequence ID" value="NZ_CP059693.1"/>
</dbReference>
<accession>A0ABY7V8J5</accession>
<gene>
    <name evidence="1" type="ORF">H3N35_15045</name>
</gene>
<sequence length="46" mass="5274">MIKKERKYQALILQREVLGQVLGIDILPARKRRMLALLSINPSTAK</sequence>
<evidence type="ECO:0000313" key="1">
    <source>
        <dbReference type="EMBL" id="WDE09645.1"/>
    </source>
</evidence>
<name>A0ABY7V8J5_9GAMM</name>
<evidence type="ECO:0000313" key="2">
    <source>
        <dbReference type="Proteomes" id="UP001215231"/>
    </source>
</evidence>
<keyword evidence="2" id="KW-1185">Reference proteome</keyword>
<organism evidence="1 2">
    <name type="scientific">Thalassomonas haliotis</name>
    <dbReference type="NCBI Taxonomy" id="485448"/>
    <lineage>
        <taxon>Bacteria</taxon>
        <taxon>Pseudomonadati</taxon>
        <taxon>Pseudomonadota</taxon>
        <taxon>Gammaproteobacteria</taxon>
        <taxon>Alteromonadales</taxon>
        <taxon>Colwelliaceae</taxon>
        <taxon>Thalassomonas</taxon>
    </lineage>
</organism>